<keyword evidence="2" id="KW-1185">Reference proteome</keyword>
<organism evidence="1 2">
    <name type="scientific">Paenibacillus aceti</name>
    <dbReference type="NCBI Taxonomy" id="1820010"/>
    <lineage>
        <taxon>Bacteria</taxon>
        <taxon>Bacillati</taxon>
        <taxon>Bacillota</taxon>
        <taxon>Bacilli</taxon>
        <taxon>Bacillales</taxon>
        <taxon>Paenibacillaceae</taxon>
        <taxon>Paenibacillus</taxon>
    </lineage>
</organism>
<name>A0ABQ1W594_9BACL</name>
<proteinExistence type="predicted"/>
<protein>
    <submittedName>
        <fullName evidence="1">Uncharacterized protein</fullName>
    </submittedName>
</protein>
<comment type="caution">
    <text evidence="1">The sequence shown here is derived from an EMBL/GenBank/DDBJ whole genome shotgun (WGS) entry which is preliminary data.</text>
</comment>
<reference evidence="2" key="1">
    <citation type="journal article" date="2019" name="Int. J. Syst. Evol. Microbiol.">
        <title>The Global Catalogue of Microorganisms (GCM) 10K type strain sequencing project: providing services to taxonomists for standard genome sequencing and annotation.</title>
        <authorList>
            <consortium name="The Broad Institute Genomics Platform"/>
            <consortium name="The Broad Institute Genome Sequencing Center for Infectious Disease"/>
            <person name="Wu L."/>
            <person name="Ma J."/>
        </authorList>
    </citation>
    <scope>NUCLEOTIDE SEQUENCE [LARGE SCALE GENOMIC DNA]</scope>
    <source>
        <strain evidence="2">CGMCC 1.15420</strain>
    </source>
</reference>
<evidence type="ECO:0000313" key="1">
    <source>
        <dbReference type="EMBL" id="GGG14871.1"/>
    </source>
</evidence>
<gene>
    <name evidence="1" type="ORF">GCM10010913_40940</name>
</gene>
<evidence type="ECO:0000313" key="2">
    <source>
        <dbReference type="Proteomes" id="UP000608420"/>
    </source>
</evidence>
<dbReference type="Proteomes" id="UP000608420">
    <property type="component" value="Unassembled WGS sequence"/>
</dbReference>
<sequence>MTAQIIKGLEAAAAQLDLQQQRAFTAVREGQVEEVKLLLAKAGDELKRASEYSFNQTFNYASLMVLPGILFGLMSDKRRGRKKVNTSAEYSA</sequence>
<accession>A0ABQ1W594</accession>
<dbReference type="EMBL" id="BMIW01000040">
    <property type="protein sequence ID" value="GGG14871.1"/>
    <property type="molecule type" value="Genomic_DNA"/>
</dbReference>